<keyword evidence="3" id="KW-1185">Reference proteome</keyword>
<dbReference type="InterPro" id="IPR036291">
    <property type="entry name" value="NAD(P)-bd_dom_sf"/>
</dbReference>
<gene>
    <name evidence="2" type="ORF">K432DRAFT_311418</name>
</gene>
<dbReference type="InterPro" id="IPR051468">
    <property type="entry name" value="Fungal_SecMetab_SDRs"/>
</dbReference>
<evidence type="ECO:0000313" key="2">
    <source>
        <dbReference type="EMBL" id="OCK74077.1"/>
    </source>
</evidence>
<dbReference type="PANTHER" id="PTHR43544:SF36">
    <property type="entry name" value="CHAIN OXIDOREDUCTASE (CSGA), PUTATIVE (AFU_ORTHOLOGUE AFUA_4G00910)-RELATED"/>
    <property type="match status" value="1"/>
</dbReference>
<dbReference type="AlphaFoldDB" id="A0A8E2DYG6"/>
<dbReference type="Gene3D" id="3.40.50.720">
    <property type="entry name" value="NAD(P)-binding Rossmann-like Domain"/>
    <property type="match status" value="1"/>
</dbReference>
<feature type="non-terminal residue" evidence="2">
    <location>
        <position position="197"/>
    </location>
</feature>
<dbReference type="EMBL" id="KV745566">
    <property type="protein sequence ID" value="OCK74077.1"/>
    <property type="molecule type" value="Genomic_DNA"/>
</dbReference>
<dbReference type="GO" id="GO:0016491">
    <property type="term" value="F:oxidoreductase activity"/>
    <property type="evidence" value="ECO:0007669"/>
    <property type="project" value="TreeGrafter"/>
</dbReference>
<name>A0A8E2DYG6_9PEZI</name>
<dbReference type="PANTHER" id="PTHR43544">
    <property type="entry name" value="SHORT-CHAIN DEHYDROGENASE/REDUCTASE"/>
    <property type="match status" value="1"/>
</dbReference>
<dbReference type="GO" id="GO:0005737">
    <property type="term" value="C:cytoplasm"/>
    <property type="evidence" value="ECO:0007669"/>
    <property type="project" value="TreeGrafter"/>
</dbReference>
<proteinExistence type="inferred from homology"/>
<sequence length="197" mass="21483">VRKAAETVALRVERNGLDVPVNNAGVMPYAAGGIEKRSLGRIPIWSLQQSVIRAQNVMSVFMPLLRKRAEKVSIYKALSTTLGSIGMAPRFALFPASAYEIFKAAVSMLTMIQYAQGYTEGRFTFIALSPGVSPDDSRYGEANEVDADLTVEQGTKAGLDIVNGKVKLDNRKFSNIPVKGWENSPGLNQYDGAILPW</sequence>
<reference evidence="2 3" key="1">
    <citation type="journal article" date="2016" name="Nat. Commun.">
        <title>Ectomycorrhizal ecology is imprinted in the genome of the dominant symbiotic fungus Cenococcum geophilum.</title>
        <authorList>
            <consortium name="DOE Joint Genome Institute"/>
            <person name="Peter M."/>
            <person name="Kohler A."/>
            <person name="Ohm R.A."/>
            <person name="Kuo A."/>
            <person name="Krutzmann J."/>
            <person name="Morin E."/>
            <person name="Arend M."/>
            <person name="Barry K.W."/>
            <person name="Binder M."/>
            <person name="Choi C."/>
            <person name="Clum A."/>
            <person name="Copeland A."/>
            <person name="Grisel N."/>
            <person name="Haridas S."/>
            <person name="Kipfer T."/>
            <person name="LaButti K."/>
            <person name="Lindquist E."/>
            <person name="Lipzen A."/>
            <person name="Maire R."/>
            <person name="Meier B."/>
            <person name="Mihaltcheva S."/>
            <person name="Molinier V."/>
            <person name="Murat C."/>
            <person name="Poggeler S."/>
            <person name="Quandt C.A."/>
            <person name="Sperisen C."/>
            <person name="Tritt A."/>
            <person name="Tisserant E."/>
            <person name="Crous P.W."/>
            <person name="Henrissat B."/>
            <person name="Nehls U."/>
            <person name="Egli S."/>
            <person name="Spatafora J.W."/>
            <person name="Grigoriev I.V."/>
            <person name="Martin F.M."/>
        </authorList>
    </citation>
    <scope>NUCLEOTIDE SEQUENCE [LARGE SCALE GENOMIC DNA]</scope>
    <source>
        <strain evidence="2 3">CBS 459.81</strain>
    </source>
</reference>
<accession>A0A8E2DYG6</accession>
<comment type="similarity">
    <text evidence="1">Belongs to the short-chain dehydrogenases/reductases (SDR) family.</text>
</comment>
<evidence type="ECO:0000256" key="1">
    <source>
        <dbReference type="ARBA" id="ARBA00006484"/>
    </source>
</evidence>
<dbReference type="Proteomes" id="UP000250266">
    <property type="component" value="Unassembled WGS sequence"/>
</dbReference>
<dbReference type="SUPFAM" id="SSF51735">
    <property type="entry name" value="NAD(P)-binding Rossmann-fold domains"/>
    <property type="match status" value="1"/>
</dbReference>
<dbReference type="OrthoDB" id="7289984at2759"/>
<organism evidence="2 3">
    <name type="scientific">Lepidopterella palustris CBS 459.81</name>
    <dbReference type="NCBI Taxonomy" id="1314670"/>
    <lineage>
        <taxon>Eukaryota</taxon>
        <taxon>Fungi</taxon>
        <taxon>Dikarya</taxon>
        <taxon>Ascomycota</taxon>
        <taxon>Pezizomycotina</taxon>
        <taxon>Dothideomycetes</taxon>
        <taxon>Pleosporomycetidae</taxon>
        <taxon>Mytilinidiales</taxon>
        <taxon>Argynnaceae</taxon>
        <taxon>Lepidopterella</taxon>
    </lineage>
</organism>
<protein>
    <submittedName>
        <fullName evidence="2">Uncharacterized protein</fullName>
    </submittedName>
</protein>
<evidence type="ECO:0000313" key="3">
    <source>
        <dbReference type="Proteomes" id="UP000250266"/>
    </source>
</evidence>